<dbReference type="Proteomes" id="UP001292094">
    <property type="component" value="Unassembled WGS sequence"/>
</dbReference>
<dbReference type="AlphaFoldDB" id="A0AAE1NH46"/>
<comment type="caution">
    <text evidence="2">The sequence shown here is derived from an EMBL/GenBank/DDBJ whole genome shotgun (WGS) entry which is preliminary data.</text>
</comment>
<name>A0AAE1NH46_9EUCA</name>
<gene>
    <name evidence="2" type="ORF">Pmani_038065</name>
</gene>
<accession>A0AAE1NH46</accession>
<sequence>MRAGPLALMTQEFVLWWWWRWRRPWRVLPRPGPGRSRLAPPRSSTSEAAGFYSGEGRRPRPAHRRLTFCSGTALVLSGRSETVYQEGLGQQVIHYIPHYPTTHTLNTRHHICTRCSLNSYLLSDVTFQSRTPIHYSIRRPTHDRQHSLPTNTIPCRSCNVT</sequence>
<dbReference type="EMBL" id="JAWZYT010006055">
    <property type="protein sequence ID" value="KAK4288937.1"/>
    <property type="molecule type" value="Genomic_DNA"/>
</dbReference>
<protein>
    <submittedName>
        <fullName evidence="2">Uncharacterized protein</fullName>
    </submittedName>
</protein>
<keyword evidence="3" id="KW-1185">Reference proteome</keyword>
<organism evidence="2 3">
    <name type="scientific">Petrolisthes manimaculis</name>
    <dbReference type="NCBI Taxonomy" id="1843537"/>
    <lineage>
        <taxon>Eukaryota</taxon>
        <taxon>Metazoa</taxon>
        <taxon>Ecdysozoa</taxon>
        <taxon>Arthropoda</taxon>
        <taxon>Crustacea</taxon>
        <taxon>Multicrustacea</taxon>
        <taxon>Malacostraca</taxon>
        <taxon>Eumalacostraca</taxon>
        <taxon>Eucarida</taxon>
        <taxon>Decapoda</taxon>
        <taxon>Pleocyemata</taxon>
        <taxon>Anomura</taxon>
        <taxon>Galatheoidea</taxon>
        <taxon>Porcellanidae</taxon>
        <taxon>Petrolisthes</taxon>
    </lineage>
</organism>
<evidence type="ECO:0000313" key="2">
    <source>
        <dbReference type="EMBL" id="KAK4288937.1"/>
    </source>
</evidence>
<reference evidence="2" key="1">
    <citation type="submission" date="2023-11" db="EMBL/GenBank/DDBJ databases">
        <title>Genome assemblies of two species of porcelain crab, Petrolisthes cinctipes and Petrolisthes manimaculis (Anomura: Porcellanidae).</title>
        <authorList>
            <person name="Angst P."/>
        </authorList>
    </citation>
    <scope>NUCLEOTIDE SEQUENCE</scope>
    <source>
        <strain evidence="2">PB745_02</strain>
        <tissue evidence="2">Gill</tissue>
    </source>
</reference>
<evidence type="ECO:0000256" key="1">
    <source>
        <dbReference type="SAM" id="MobiDB-lite"/>
    </source>
</evidence>
<evidence type="ECO:0000313" key="3">
    <source>
        <dbReference type="Proteomes" id="UP001292094"/>
    </source>
</evidence>
<proteinExistence type="predicted"/>
<feature type="region of interest" description="Disordered" evidence="1">
    <location>
        <begin position="32"/>
        <end position="60"/>
    </location>
</feature>